<feature type="chain" id="PRO_5001989753" description="Ecp2 effector protein domain-containing protein" evidence="1">
    <location>
        <begin position="21"/>
        <end position="166"/>
    </location>
</feature>
<gene>
    <name evidence="2" type="ORF">VHEMI09237</name>
</gene>
<reference evidence="2 3" key="1">
    <citation type="journal article" date="2015" name="Genome Announc.">
        <title>Draft Genome Sequence and Gene Annotation of the Entomopathogenic Fungus Verticillium hemipterigenum.</title>
        <authorList>
            <person name="Horn F."/>
            <person name="Habel A."/>
            <person name="Scharf D.H."/>
            <person name="Dworschak J."/>
            <person name="Brakhage A.A."/>
            <person name="Guthke R."/>
            <person name="Hertweck C."/>
            <person name="Linde J."/>
        </authorList>
    </citation>
    <scope>NUCLEOTIDE SEQUENCE [LARGE SCALE GENOMIC DNA]</scope>
</reference>
<feature type="signal peptide" evidence="1">
    <location>
        <begin position="1"/>
        <end position="20"/>
    </location>
</feature>
<dbReference type="EMBL" id="CDHN01000005">
    <property type="protein sequence ID" value="CEJ93661.1"/>
    <property type="molecule type" value="Genomic_DNA"/>
</dbReference>
<dbReference type="Proteomes" id="UP000039046">
    <property type="component" value="Unassembled WGS sequence"/>
</dbReference>
<organism evidence="2 3">
    <name type="scientific">[Torrubiella] hemipterigena</name>
    <dbReference type="NCBI Taxonomy" id="1531966"/>
    <lineage>
        <taxon>Eukaryota</taxon>
        <taxon>Fungi</taxon>
        <taxon>Dikarya</taxon>
        <taxon>Ascomycota</taxon>
        <taxon>Pezizomycotina</taxon>
        <taxon>Sordariomycetes</taxon>
        <taxon>Hypocreomycetidae</taxon>
        <taxon>Hypocreales</taxon>
        <taxon>Clavicipitaceae</taxon>
        <taxon>Clavicipitaceae incertae sedis</taxon>
        <taxon>'Torrubiella' clade</taxon>
    </lineage>
</organism>
<dbReference type="AlphaFoldDB" id="A0A0A1T9C7"/>
<evidence type="ECO:0000256" key="1">
    <source>
        <dbReference type="SAM" id="SignalP"/>
    </source>
</evidence>
<evidence type="ECO:0000313" key="2">
    <source>
        <dbReference type="EMBL" id="CEJ93661.1"/>
    </source>
</evidence>
<dbReference type="HOGENOM" id="CLU_1603904_0_0_1"/>
<accession>A0A0A1T9C7</accession>
<evidence type="ECO:0000313" key="3">
    <source>
        <dbReference type="Proteomes" id="UP000039046"/>
    </source>
</evidence>
<protein>
    <recommendedName>
        <fullName evidence="4">Ecp2 effector protein domain-containing protein</fullName>
    </recommendedName>
</protein>
<keyword evidence="1" id="KW-0732">Signal</keyword>
<name>A0A0A1T9C7_9HYPO</name>
<sequence length="166" mass="17784">MYLSTTFISLALAGFSHVTAQSDGGWDNAPVNATGKVIMRGYDVSKPSSHQTSPWSWNVRVSAAYPSENGTVPAAEVTLLDDTKTSGNAIDGWNLCPTILYTLKKRNGKRVPADCKGIVSDSCLERLRNFEAFQPNGTCLTSPGANLLGDCEVDLGESGKKTLTMH</sequence>
<proteinExistence type="predicted"/>
<keyword evidence="3" id="KW-1185">Reference proteome</keyword>
<evidence type="ECO:0008006" key="4">
    <source>
        <dbReference type="Google" id="ProtNLM"/>
    </source>
</evidence>